<keyword evidence="3" id="KW-0507">mRNA processing</keyword>
<comment type="similarity">
    <text evidence="2">Belongs to the pinin family.</text>
</comment>
<dbReference type="InterPro" id="IPR006786">
    <property type="entry name" value="Pinin_SDK_MemA"/>
</dbReference>
<keyword evidence="6" id="KW-0508">mRNA splicing</keyword>
<evidence type="ECO:0000313" key="10">
    <source>
        <dbReference type="EMBL" id="KLO12565.1"/>
    </source>
</evidence>
<evidence type="ECO:0000259" key="9">
    <source>
        <dbReference type="Pfam" id="PF04696"/>
    </source>
</evidence>
<evidence type="ECO:0000256" key="3">
    <source>
        <dbReference type="ARBA" id="ARBA00022664"/>
    </source>
</evidence>
<dbReference type="GO" id="GO:0006397">
    <property type="term" value="P:mRNA processing"/>
    <property type="evidence" value="ECO:0007669"/>
    <property type="project" value="UniProtKB-KW"/>
</dbReference>
<evidence type="ECO:0000256" key="5">
    <source>
        <dbReference type="ARBA" id="ARBA00023163"/>
    </source>
</evidence>
<feature type="domain" description="Pinin/SDK/MemA protein" evidence="9">
    <location>
        <begin position="31"/>
        <end position="126"/>
    </location>
</feature>
<comment type="subcellular location">
    <subcellularLocation>
        <location evidence="1">Nucleus</location>
    </subcellularLocation>
</comment>
<dbReference type="GO" id="GO:0008380">
    <property type="term" value="P:RNA splicing"/>
    <property type="evidence" value="ECO:0007669"/>
    <property type="project" value="UniProtKB-KW"/>
</dbReference>
<evidence type="ECO:0000256" key="6">
    <source>
        <dbReference type="ARBA" id="ARBA00023187"/>
    </source>
</evidence>
<dbReference type="PANTHER" id="PTHR12707:SF0">
    <property type="entry name" value="PININ"/>
    <property type="match status" value="1"/>
</dbReference>
<feature type="region of interest" description="Disordered" evidence="8">
    <location>
        <begin position="72"/>
        <end position="92"/>
    </location>
</feature>
<evidence type="ECO:0000256" key="8">
    <source>
        <dbReference type="SAM" id="MobiDB-lite"/>
    </source>
</evidence>
<dbReference type="Pfam" id="PF04696">
    <property type="entry name" value="Pinin_SDK_memA"/>
    <property type="match status" value="1"/>
</dbReference>
<keyword evidence="5" id="KW-0804">Transcription</keyword>
<gene>
    <name evidence="10" type="ORF">SCHPADRAFT_829329</name>
</gene>
<keyword evidence="4" id="KW-0805">Transcription regulation</keyword>
<feature type="compositionally biased region" description="Basic and acidic residues" evidence="8">
    <location>
        <begin position="76"/>
        <end position="92"/>
    </location>
</feature>
<name>A0A0H2RKQ0_9AGAM</name>
<feature type="region of interest" description="Disordered" evidence="8">
    <location>
        <begin position="186"/>
        <end position="293"/>
    </location>
</feature>
<dbReference type="InterPro" id="IPR039853">
    <property type="entry name" value="Pinin"/>
</dbReference>
<dbReference type="GO" id="GO:0071013">
    <property type="term" value="C:catalytic step 2 spliceosome"/>
    <property type="evidence" value="ECO:0007669"/>
    <property type="project" value="TreeGrafter"/>
</dbReference>
<evidence type="ECO:0000256" key="7">
    <source>
        <dbReference type="ARBA" id="ARBA00023242"/>
    </source>
</evidence>
<dbReference type="OrthoDB" id="330772at2759"/>
<accession>A0A0H2RKQ0</accession>
<reference evidence="10 11" key="1">
    <citation type="submission" date="2015-04" db="EMBL/GenBank/DDBJ databases">
        <title>Complete genome sequence of Schizopora paradoxa KUC8140, a cosmopolitan wood degrader in East Asia.</title>
        <authorList>
            <consortium name="DOE Joint Genome Institute"/>
            <person name="Min B."/>
            <person name="Park H."/>
            <person name="Jang Y."/>
            <person name="Kim J.-J."/>
            <person name="Kim K.H."/>
            <person name="Pangilinan J."/>
            <person name="Lipzen A."/>
            <person name="Riley R."/>
            <person name="Grigoriev I.V."/>
            <person name="Spatafora J.W."/>
            <person name="Choi I.-G."/>
        </authorList>
    </citation>
    <scope>NUCLEOTIDE SEQUENCE [LARGE SCALE GENOMIC DNA]</scope>
    <source>
        <strain evidence="10 11">KUC8140</strain>
    </source>
</reference>
<dbReference type="PANTHER" id="PTHR12707">
    <property type="entry name" value="PINN"/>
    <property type="match status" value="1"/>
</dbReference>
<dbReference type="InParanoid" id="A0A0H2RKQ0"/>
<dbReference type="Proteomes" id="UP000053477">
    <property type="component" value="Unassembled WGS sequence"/>
</dbReference>
<proteinExistence type="inferred from homology"/>
<dbReference type="EMBL" id="KQ085975">
    <property type="protein sequence ID" value="KLO12565.1"/>
    <property type="molecule type" value="Genomic_DNA"/>
</dbReference>
<feature type="compositionally biased region" description="Basic and acidic residues" evidence="8">
    <location>
        <begin position="259"/>
        <end position="271"/>
    </location>
</feature>
<evidence type="ECO:0000256" key="4">
    <source>
        <dbReference type="ARBA" id="ARBA00023015"/>
    </source>
</evidence>
<protein>
    <recommendedName>
        <fullName evidence="9">Pinin/SDK/MemA protein domain-containing protein</fullName>
    </recommendedName>
</protein>
<evidence type="ECO:0000256" key="1">
    <source>
        <dbReference type="ARBA" id="ARBA00004123"/>
    </source>
</evidence>
<sequence length="293" mass="32591">MQDDSRPTTDAAPTGRKRPRLDLAALAGGGERKRGKSMFGVLVNTLNKAKAEDKERSASDAAKKRQLIEQKLQNKLKRETDTVRRAEEAKKDRLTATRKEEDLQLRDSVYKLRRTRFPHLSNFLSTSDIIPDPDADPESTPPTFTLDSLHPPRSRPAALFYLPAKLLPNQEAFLARRKAQAKEVAEQEWDRFRSERTAGLEEITELRKKVAETSSDQRQMDLDEQEGATTKAQEGGGEDRRRQNNDGDVEMDDAASAKPRGEETGADKREGNGASAVPATGTTGGDEDDAVEY</sequence>
<dbReference type="AlphaFoldDB" id="A0A0H2RKQ0"/>
<evidence type="ECO:0000313" key="11">
    <source>
        <dbReference type="Proteomes" id="UP000053477"/>
    </source>
</evidence>
<organism evidence="10 11">
    <name type="scientific">Schizopora paradoxa</name>
    <dbReference type="NCBI Taxonomy" id="27342"/>
    <lineage>
        <taxon>Eukaryota</taxon>
        <taxon>Fungi</taxon>
        <taxon>Dikarya</taxon>
        <taxon>Basidiomycota</taxon>
        <taxon>Agaricomycotina</taxon>
        <taxon>Agaricomycetes</taxon>
        <taxon>Hymenochaetales</taxon>
        <taxon>Schizoporaceae</taxon>
        <taxon>Schizopora</taxon>
    </lineage>
</organism>
<feature type="region of interest" description="Disordered" evidence="8">
    <location>
        <begin position="1"/>
        <end position="35"/>
    </location>
</feature>
<keyword evidence="7" id="KW-0539">Nucleus</keyword>
<keyword evidence="11" id="KW-1185">Reference proteome</keyword>
<dbReference type="STRING" id="27342.A0A0H2RKQ0"/>
<feature type="compositionally biased region" description="Basic and acidic residues" evidence="8">
    <location>
        <begin position="186"/>
        <end position="211"/>
    </location>
</feature>
<evidence type="ECO:0000256" key="2">
    <source>
        <dbReference type="ARBA" id="ARBA00010386"/>
    </source>
</evidence>